<name>A0A6C0BQX7_9ZZZZ</name>
<dbReference type="EMBL" id="MN739234">
    <property type="protein sequence ID" value="QHS94855.1"/>
    <property type="molecule type" value="Genomic_DNA"/>
</dbReference>
<reference evidence="1" key="1">
    <citation type="journal article" date="2020" name="Nature">
        <title>Giant virus diversity and host interactions through global metagenomics.</title>
        <authorList>
            <person name="Schulz F."/>
            <person name="Roux S."/>
            <person name="Paez-Espino D."/>
            <person name="Jungbluth S."/>
            <person name="Walsh D.A."/>
            <person name="Denef V.J."/>
            <person name="McMahon K.D."/>
            <person name="Konstantinidis K.T."/>
            <person name="Eloe-Fadrosh E.A."/>
            <person name="Kyrpides N.C."/>
            <person name="Woyke T."/>
        </authorList>
    </citation>
    <scope>NUCLEOTIDE SEQUENCE</scope>
    <source>
        <strain evidence="1">GVMAG-M-3300018428-16</strain>
    </source>
</reference>
<protein>
    <recommendedName>
        <fullName evidence="2">NlpC/P60 domain-containing protein</fullName>
    </recommendedName>
</protein>
<accession>A0A6C0BQX7</accession>
<sequence length="177" mass="21667">MKLSNPMTRKEFKRKIKKWKKTVKSYSHKPNKSGYRNDCSGFVSYMWDLPKNTYNGVFIGGPRTRNKGRFNLKYWSEKISKKDLKNGDALMVMKPSYHVILFDKWANREKTKYYTYEMCSRRFCKEHGFLHSKQDYPYTRRIRPRFKNPILLRRNTRKIKKFLDFKKKEQQILDRKI</sequence>
<dbReference type="Gene3D" id="3.90.1720.10">
    <property type="entry name" value="endopeptidase domain like (from Nostoc punctiforme)"/>
    <property type="match status" value="1"/>
</dbReference>
<evidence type="ECO:0008006" key="2">
    <source>
        <dbReference type="Google" id="ProtNLM"/>
    </source>
</evidence>
<evidence type="ECO:0000313" key="1">
    <source>
        <dbReference type="EMBL" id="QHS94855.1"/>
    </source>
</evidence>
<organism evidence="1">
    <name type="scientific">viral metagenome</name>
    <dbReference type="NCBI Taxonomy" id="1070528"/>
    <lineage>
        <taxon>unclassified sequences</taxon>
        <taxon>metagenomes</taxon>
        <taxon>organismal metagenomes</taxon>
    </lineage>
</organism>
<dbReference type="AlphaFoldDB" id="A0A6C0BQX7"/>
<proteinExistence type="predicted"/>